<gene>
    <name evidence="2" type="ORF">SK128_019225</name>
</gene>
<evidence type="ECO:0000313" key="2">
    <source>
        <dbReference type="EMBL" id="KAK7075609.1"/>
    </source>
</evidence>
<dbReference type="EMBL" id="JAXCGZ010010349">
    <property type="protein sequence ID" value="KAK7075609.1"/>
    <property type="molecule type" value="Genomic_DNA"/>
</dbReference>
<reference evidence="2 3" key="1">
    <citation type="submission" date="2023-11" db="EMBL/GenBank/DDBJ databases">
        <title>Halocaridina rubra genome assembly.</title>
        <authorList>
            <person name="Smith C."/>
        </authorList>
    </citation>
    <scope>NUCLEOTIDE SEQUENCE [LARGE SCALE GENOMIC DNA]</scope>
    <source>
        <strain evidence="2">EP-1</strain>
        <tissue evidence="2">Whole</tissue>
    </source>
</reference>
<comment type="caution">
    <text evidence="2">The sequence shown here is derived from an EMBL/GenBank/DDBJ whole genome shotgun (WGS) entry which is preliminary data.</text>
</comment>
<dbReference type="AlphaFoldDB" id="A0AAN9A636"/>
<proteinExistence type="predicted"/>
<keyword evidence="1" id="KW-0732">Signal</keyword>
<feature type="signal peptide" evidence="1">
    <location>
        <begin position="1"/>
        <end position="20"/>
    </location>
</feature>
<protein>
    <submittedName>
        <fullName evidence="2">Uncharacterized protein</fullName>
    </submittedName>
</protein>
<organism evidence="2 3">
    <name type="scientific">Halocaridina rubra</name>
    <name type="common">Hawaiian red shrimp</name>
    <dbReference type="NCBI Taxonomy" id="373956"/>
    <lineage>
        <taxon>Eukaryota</taxon>
        <taxon>Metazoa</taxon>
        <taxon>Ecdysozoa</taxon>
        <taxon>Arthropoda</taxon>
        <taxon>Crustacea</taxon>
        <taxon>Multicrustacea</taxon>
        <taxon>Malacostraca</taxon>
        <taxon>Eumalacostraca</taxon>
        <taxon>Eucarida</taxon>
        <taxon>Decapoda</taxon>
        <taxon>Pleocyemata</taxon>
        <taxon>Caridea</taxon>
        <taxon>Atyoidea</taxon>
        <taxon>Atyidae</taxon>
        <taxon>Halocaridina</taxon>
    </lineage>
</organism>
<evidence type="ECO:0000256" key="1">
    <source>
        <dbReference type="SAM" id="SignalP"/>
    </source>
</evidence>
<dbReference type="Proteomes" id="UP001381693">
    <property type="component" value="Unassembled WGS sequence"/>
</dbReference>
<evidence type="ECO:0000313" key="3">
    <source>
        <dbReference type="Proteomes" id="UP001381693"/>
    </source>
</evidence>
<accession>A0AAN9A636</accession>
<keyword evidence="3" id="KW-1185">Reference proteome</keyword>
<sequence>MSRQLLWMVVGVSALAAVAAAPPLPPESSNRQLGELKRISKILDLVQAGLRDLMGIYSMLL</sequence>
<name>A0AAN9A636_HALRR</name>
<feature type="chain" id="PRO_5042862815" evidence="1">
    <location>
        <begin position="21"/>
        <end position="61"/>
    </location>
</feature>